<evidence type="ECO:0000256" key="7">
    <source>
        <dbReference type="ARBA" id="ARBA00023136"/>
    </source>
</evidence>
<organism evidence="9 10">
    <name type="scientific">Ambrosiozyma monospora</name>
    <name type="common">Yeast</name>
    <name type="synonym">Endomycopsis monosporus</name>
    <dbReference type="NCBI Taxonomy" id="43982"/>
    <lineage>
        <taxon>Eukaryota</taxon>
        <taxon>Fungi</taxon>
        <taxon>Dikarya</taxon>
        <taxon>Ascomycota</taxon>
        <taxon>Saccharomycotina</taxon>
        <taxon>Pichiomycetes</taxon>
        <taxon>Pichiales</taxon>
        <taxon>Pichiaceae</taxon>
        <taxon>Ambrosiozyma</taxon>
    </lineage>
</organism>
<sequence>MSLKRVFAAFWIFGLVNNVLYVVILSAAVDLVGPKTPKAVVLMADILPSFICKLSAPFFIHNIPYNWRIFILVGLSFIGMLIVSFGGAVSLVICGITLASASSGLGETTFLQLTHYYDEISLTAWSSGTGGAGLVGSFLFMVMTTWLEVAPTNALLIFAMVPFVFFIIYFKLLPTPQIPQQNCLNGSRTDDLEGQEHLLSQNNSNESSWDHSMTLQPERNKSLFPNKNKESIWLHLKLTLKRMRAYVLPYMCPLFSVYVAEYIINQGISPTLLFDIDEMPFHNYRDVYVTYGTLYQLGVFISRSSGSFFRIKHLSIPPTLQMINMIICILQSLFMFIPNIWIIFVLILYEGLLGGSGYVNTYMNVTEFTQLEEREFAMGCVSISDSAGIVLAATISMFLEPALCQYQVKDGRPYCTLH</sequence>
<dbReference type="PANTHER" id="PTHR10981">
    <property type="entry name" value="BATTENIN"/>
    <property type="match status" value="1"/>
</dbReference>
<keyword evidence="8" id="KW-0926">Vacuole</keyword>
<dbReference type="GO" id="GO:0012505">
    <property type="term" value="C:endomembrane system"/>
    <property type="evidence" value="ECO:0007669"/>
    <property type="project" value="UniProtKB-SubCell"/>
</dbReference>
<reference evidence="9" key="1">
    <citation type="submission" date="2023-04" db="EMBL/GenBank/DDBJ databases">
        <title>Ambrosiozyma monospora NBRC 1965.</title>
        <authorList>
            <person name="Ichikawa N."/>
            <person name="Sato H."/>
            <person name="Tonouchi N."/>
        </authorList>
    </citation>
    <scope>NUCLEOTIDE SEQUENCE</scope>
    <source>
        <strain evidence="9">NBRC 1965</strain>
    </source>
</reference>
<accession>A0A9W6YXA9</accession>
<evidence type="ECO:0000256" key="8">
    <source>
        <dbReference type="RuleBase" id="RU361113"/>
    </source>
</evidence>
<keyword evidence="4 8" id="KW-0812">Transmembrane</keyword>
<feature type="transmembrane region" description="Helical" evidence="8">
    <location>
        <begin position="247"/>
        <end position="268"/>
    </location>
</feature>
<evidence type="ECO:0000256" key="1">
    <source>
        <dbReference type="ARBA" id="ARBA00004127"/>
    </source>
</evidence>
<feature type="transmembrane region" description="Helical" evidence="8">
    <location>
        <begin position="6"/>
        <end position="28"/>
    </location>
</feature>
<dbReference type="InterPro" id="IPR018460">
    <property type="entry name" value="Battenin_disease_Cln3_subgr"/>
</dbReference>
<feature type="transmembrane region" description="Helical" evidence="8">
    <location>
        <begin position="288"/>
        <end position="311"/>
    </location>
</feature>
<gene>
    <name evidence="9" type="ORF">Amon01_000390500</name>
</gene>
<keyword evidence="7 8" id="KW-0472">Membrane</keyword>
<keyword evidence="5" id="KW-0029">Amino-acid transport</keyword>
<name>A0A9W6YXA9_AMBMO</name>
<dbReference type="Pfam" id="PF02487">
    <property type="entry name" value="CLN3"/>
    <property type="match status" value="1"/>
</dbReference>
<evidence type="ECO:0000256" key="4">
    <source>
        <dbReference type="ARBA" id="ARBA00022692"/>
    </source>
</evidence>
<dbReference type="AlphaFoldDB" id="A0A9W6YXA9"/>
<feature type="transmembrane region" description="Helical" evidence="8">
    <location>
        <begin position="154"/>
        <end position="172"/>
    </location>
</feature>
<dbReference type="PANTHER" id="PTHR10981:SF0">
    <property type="entry name" value="BATTENIN"/>
    <property type="match status" value="1"/>
</dbReference>
<comment type="caution">
    <text evidence="9">The sequence shown here is derived from an EMBL/GenBank/DDBJ whole genome shotgun (WGS) entry which is preliminary data.</text>
</comment>
<dbReference type="EMBL" id="BSXU01001761">
    <property type="protein sequence ID" value="GMG30786.1"/>
    <property type="molecule type" value="Genomic_DNA"/>
</dbReference>
<evidence type="ECO:0000313" key="9">
    <source>
        <dbReference type="EMBL" id="GMG30786.1"/>
    </source>
</evidence>
<dbReference type="PRINTS" id="PR01315">
    <property type="entry name" value="BATTENIN"/>
</dbReference>
<evidence type="ECO:0000313" key="10">
    <source>
        <dbReference type="Proteomes" id="UP001165063"/>
    </source>
</evidence>
<keyword evidence="6 8" id="KW-1133">Transmembrane helix</keyword>
<dbReference type="PIRSF" id="PIRSF015974">
    <property type="entry name" value="CLN3_BTN1"/>
    <property type="match status" value="1"/>
</dbReference>
<dbReference type="GO" id="GO:0006865">
    <property type="term" value="P:amino acid transport"/>
    <property type="evidence" value="ECO:0007669"/>
    <property type="project" value="UniProtKB-KW"/>
</dbReference>
<dbReference type="GO" id="GO:0005774">
    <property type="term" value="C:vacuolar membrane"/>
    <property type="evidence" value="ECO:0007669"/>
    <property type="project" value="UniProtKB-SubCell"/>
</dbReference>
<dbReference type="OrthoDB" id="5965864at2759"/>
<protein>
    <recommendedName>
        <fullName evidence="8">Protein BTN</fullName>
    </recommendedName>
</protein>
<comment type="similarity">
    <text evidence="2 8">Belongs to the battenin family.</text>
</comment>
<dbReference type="SUPFAM" id="SSF103473">
    <property type="entry name" value="MFS general substrate transporter"/>
    <property type="match status" value="1"/>
</dbReference>
<keyword evidence="3" id="KW-0813">Transport</keyword>
<evidence type="ECO:0000256" key="5">
    <source>
        <dbReference type="ARBA" id="ARBA00022970"/>
    </source>
</evidence>
<evidence type="ECO:0000256" key="6">
    <source>
        <dbReference type="ARBA" id="ARBA00022989"/>
    </source>
</evidence>
<keyword evidence="10" id="KW-1185">Reference proteome</keyword>
<comment type="subcellular location">
    <subcellularLocation>
        <location evidence="1">Endomembrane system</location>
        <topology evidence="1">Multi-pass membrane protein</topology>
    </subcellularLocation>
    <subcellularLocation>
        <location evidence="8">Vacuole membrane</location>
        <topology evidence="8">Multi-pass membrane protein</topology>
    </subcellularLocation>
</comment>
<feature type="transmembrane region" description="Helical" evidence="8">
    <location>
        <begin position="120"/>
        <end position="142"/>
    </location>
</feature>
<dbReference type="InterPro" id="IPR003492">
    <property type="entry name" value="Battenin_disease_Cln3"/>
</dbReference>
<evidence type="ECO:0000256" key="2">
    <source>
        <dbReference type="ARBA" id="ARBA00007467"/>
    </source>
</evidence>
<feature type="transmembrane region" description="Helical" evidence="8">
    <location>
        <begin position="323"/>
        <end position="349"/>
    </location>
</feature>
<proteinExistence type="inferred from homology"/>
<evidence type="ECO:0000256" key="3">
    <source>
        <dbReference type="ARBA" id="ARBA00022448"/>
    </source>
</evidence>
<dbReference type="InterPro" id="IPR036259">
    <property type="entry name" value="MFS_trans_sf"/>
</dbReference>
<dbReference type="Proteomes" id="UP001165063">
    <property type="component" value="Unassembled WGS sequence"/>
</dbReference>
<dbReference type="Gene3D" id="1.20.1250.20">
    <property type="entry name" value="MFS general substrate transporter like domains"/>
    <property type="match status" value="1"/>
</dbReference>
<dbReference type="GO" id="GO:0051453">
    <property type="term" value="P:regulation of intracellular pH"/>
    <property type="evidence" value="ECO:0007669"/>
    <property type="project" value="TreeGrafter"/>
</dbReference>
<feature type="transmembrane region" description="Helical" evidence="8">
    <location>
        <begin position="69"/>
        <end position="99"/>
    </location>
</feature>